<name>A0A382RCJ0_9ZZZZ</name>
<reference evidence="1" key="1">
    <citation type="submission" date="2018-05" db="EMBL/GenBank/DDBJ databases">
        <authorList>
            <person name="Lanie J.A."/>
            <person name="Ng W.-L."/>
            <person name="Kazmierczak K.M."/>
            <person name="Andrzejewski T.M."/>
            <person name="Davidsen T.M."/>
            <person name="Wayne K.J."/>
            <person name="Tettelin H."/>
            <person name="Glass J.I."/>
            <person name="Rusch D."/>
            <person name="Podicherti R."/>
            <person name="Tsui H.-C.T."/>
            <person name="Winkler M.E."/>
        </authorList>
    </citation>
    <scope>NUCLEOTIDE SEQUENCE</scope>
</reference>
<protein>
    <submittedName>
        <fullName evidence="1">Uncharacterized protein</fullName>
    </submittedName>
</protein>
<dbReference type="AlphaFoldDB" id="A0A382RCJ0"/>
<accession>A0A382RCJ0</accession>
<proteinExistence type="predicted"/>
<organism evidence="1">
    <name type="scientific">marine metagenome</name>
    <dbReference type="NCBI Taxonomy" id="408172"/>
    <lineage>
        <taxon>unclassified sequences</taxon>
        <taxon>metagenomes</taxon>
        <taxon>ecological metagenomes</taxon>
    </lineage>
</organism>
<evidence type="ECO:0000313" key="1">
    <source>
        <dbReference type="EMBL" id="SVC95423.1"/>
    </source>
</evidence>
<dbReference type="EMBL" id="UINC01120748">
    <property type="protein sequence ID" value="SVC95423.1"/>
    <property type="molecule type" value="Genomic_DNA"/>
</dbReference>
<sequence length="26" mass="2880">VHENAKIYVTLYLMKTLTAAKCLVVG</sequence>
<feature type="non-terminal residue" evidence="1">
    <location>
        <position position="1"/>
    </location>
</feature>
<gene>
    <name evidence="1" type="ORF">METZ01_LOCUS348277</name>
</gene>